<feature type="region of interest" description="Disordered" evidence="1">
    <location>
        <begin position="333"/>
        <end position="650"/>
    </location>
</feature>
<reference evidence="2 3" key="1">
    <citation type="submission" date="2024-06" db="EMBL/GenBank/DDBJ databases">
        <authorList>
            <person name="Kraege A."/>
            <person name="Thomma B."/>
        </authorList>
    </citation>
    <scope>NUCLEOTIDE SEQUENCE [LARGE SCALE GENOMIC DNA]</scope>
</reference>
<accession>A0ABP1FGA9</accession>
<feature type="compositionally biased region" description="Basic and acidic residues" evidence="1">
    <location>
        <begin position="600"/>
        <end position="612"/>
    </location>
</feature>
<feature type="region of interest" description="Disordered" evidence="1">
    <location>
        <begin position="194"/>
        <end position="234"/>
    </location>
</feature>
<feature type="compositionally biased region" description="Low complexity" evidence="1">
    <location>
        <begin position="377"/>
        <end position="388"/>
    </location>
</feature>
<organism evidence="2 3">
    <name type="scientific">Coccomyxa viridis</name>
    <dbReference type="NCBI Taxonomy" id="1274662"/>
    <lineage>
        <taxon>Eukaryota</taxon>
        <taxon>Viridiplantae</taxon>
        <taxon>Chlorophyta</taxon>
        <taxon>core chlorophytes</taxon>
        <taxon>Trebouxiophyceae</taxon>
        <taxon>Trebouxiophyceae incertae sedis</taxon>
        <taxon>Coccomyxaceae</taxon>
        <taxon>Coccomyxa</taxon>
    </lineage>
</organism>
<evidence type="ECO:0000313" key="3">
    <source>
        <dbReference type="Proteomes" id="UP001497392"/>
    </source>
</evidence>
<feature type="compositionally biased region" description="Basic and acidic residues" evidence="1">
    <location>
        <begin position="560"/>
        <end position="570"/>
    </location>
</feature>
<gene>
    <name evidence="2" type="primary">g674</name>
    <name evidence="2" type="ORF">VP750_LOCUS587</name>
</gene>
<feature type="compositionally biased region" description="Low complexity" evidence="1">
    <location>
        <begin position="488"/>
        <end position="521"/>
    </location>
</feature>
<feature type="region of interest" description="Disordered" evidence="1">
    <location>
        <begin position="266"/>
        <end position="300"/>
    </location>
</feature>
<feature type="compositionally biased region" description="Low complexity" evidence="1">
    <location>
        <begin position="531"/>
        <end position="547"/>
    </location>
</feature>
<feature type="compositionally biased region" description="Low complexity" evidence="1">
    <location>
        <begin position="336"/>
        <end position="355"/>
    </location>
</feature>
<dbReference type="EMBL" id="CAXHTA020000001">
    <property type="protein sequence ID" value="CAL5218928.1"/>
    <property type="molecule type" value="Genomic_DNA"/>
</dbReference>
<evidence type="ECO:0000313" key="2">
    <source>
        <dbReference type="EMBL" id="CAL5218928.1"/>
    </source>
</evidence>
<feature type="compositionally biased region" description="Basic and acidic residues" evidence="1">
    <location>
        <begin position="627"/>
        <end position="650"/>
    </location>
</feature>
<comment type="caution">
    <text evidence="2">The sequence shown here is derived from an EMBL/GenBank/DDBJ whole genome shotgun (WGS) entry which is preliminary data.</text>
</comment>
<name>A0ABP1FGA9_9CHLO</name>
<dbReference type="Proteomes" id="UP001497392">
    <property type="component" value="Unassembled WGS sequence"/>
</dbReference>
<feature type="compositionally biased region" description="Basic residues" evidence="1">
    <location>
        <begin position="442"/>
        <end position="453"/>
    </location>
</feature>
<protein>
    <submittedName>
        <fullName evidence="2">G674 protein</fullName>
    </submittedName>
</protein>
<evidence type="ECO:0000256" key="1">
    <source>
        <dbReference type="SAM" id="MobiDB-lite"/>
    </source>
</evidence>
<sequence>MELDSELTTNIIPAENKHVHDLRSSLLDLDDADFDILQSEPEGQSFHGCPDTLQPISESQSPLKISSSGGGFRNRLGVLSLSEDMEAAVDLSPSPVPEPRRPRGSSRQATSFDARRQSLAIAQNFDMAVAEDGLLEEDEMSQLSGRTLDLRNSAALLKLARMSVDATALQDRGIKAHRPQQLDLTQSALSADGAREPDLAGAPPPTQGESPRLGAGRPPRARRPSSQHLLSRSGLNLPLQADQMASRASMARPKQVPRMLASISEDNITGSGAGDPELISPLATTRVYPDRGRSAFSPPDNLRDSMALFLQLEGAVDNKSPFKPAEVLQMHATRQPPADAAPAVPEPAASSLAPEAPAPREETQPPAAMNRAVSGIAARSARQPAASALRKPTVLTSKNGSAGGAGGQAGPPSRAAAGARGSAAPQSVIQRIHQRVSDAAAKARKLPGMRKPTKTSTGLAAGPSGAVGNAAGSPGVTAATDSRRAAAEARTGTASAAGVRGGRIPAAPKRGAAASAKPSAGTAQERVPDQAAGRAALGPLAAGKLQASANTQTSRPRPVARAERVEKPQEKPQPPRQSRLPTSSHRTPPPPQASPGFLRMLEEALHAEEHGKAFGGTGRGLRNSPAEGKDDRAPARLTAEQRHALEYRDD</sequence>
<feature type="compositionally biased region" description="Low complexity" evidence="1">
    <location>
        <begin position="410"/>
        <end position="427"/>
    </location>
</feature>
<keyword evidence="3" id="KW-1185">Reference proteome</keyword>
<feature type="region of interest" description="Disordered" evidence="1">
    <location>
        <begin position="88"/>
        <end position="112"/>
    </location>
</feature>
<proteinExistence type="predicted"/>